<dbReference type="VEuPathDB" id="AmoebaDB:ACA1_266120"/>
<dbReference type="KEGG" id="acan:ACA1_266120"/>
<proteinExistence type="predicted"/>
<dbReference type="Gene3D" id="1.10.150.50">
    <property type="entry name" value="Transcription Factor, Ets-1"/>
    <property type="match status" value="1"/>
</dbReference>
<dbReference type="SUPFAM" id="SSF47769">
    <property type="entry name" value="SAM/Pointed domain"/>
    <property type="match status" value="1"/>
</dbReference>
<feature type="domain" description="SAM" evidence="2">
    <location>
        <begin position="4"/>
        <end position="68"/>
    </location>
</feature>
<keyword evidence="4" id="KW-1185">Reference proteome</keyword>
<organism evidence="3 4">
    <name type="scientific">Acanthamoeba castellanii (strain ATCC 30010 / Neff)</name>
    <dbReference type="NCBI Taxonomy" id="1257118"/>
    <lineage>
        <taxon>Eukaryota</taxon>
        <taxon>Amoebozoa</taxon>
        <taxon>Discosea</taxon>
        <taxon>Longamoebia</taxon>
        <taxon>Centramoebida</taxon>
        <taxon>Acanthamoebidae</taxon>
        <taxon>Acanthamoeba</taxon>
    </lineage>
</organism>
<dbReference type="InterPro" id="IPR001660">
    <property type="entry name" value="SAM"/>
</dbReference>
<dbReference type="Proteomes" id="UP000011083">
    <property type="component" value="Unassembled WGS sequence"/>
</dbReference>
<name>L8H4I6_ACACF</name>
<feature type="binding site" evidence="1">
    <location>
        <position position="237"/>
    </location>
    <ligand>
        <name>ATP</name>
        <dbReference type="ChEBI" id="CHEBI:30616"/>
    </ligand>
</feature>
<dbReference type="Gene3D" id="1.10.510.10">
    <property type="entry name" value="Transferase(Phosphotransferase) domain 1"/>
    <property type="match status" value="1"/>
</dbReference>
<dbReference type="SMART" id="SM00454">
    <property type="entry name" value="SAM"/>
    <property type="match status" value="1"/>
</dbReference>
<dbReference type="PROSITE" id="PS00107">
    <property type="entry name" value="PROTEIN_KINASE_ATP"/>
    <property type="match status" value="1"/>
</dbReference>
<dbReference type="EMBL" id="KB007933">
    <property type="protein sequence ID" value="ELR19386.1"/>
    <property type="molecule type" value="Genomic_DNA"/>
</dbReference>
<dbReference type="GeneID" id="14920165"/>
<dbReference type="InterPro" id="IPR017441">
    <property type="entry name" value="Protein_kinase_ATP_BS"/>
</dbReference>
<protein>
    <submittedName>
        <fullName evidence="3">SAM domain (Sterile alpha motif) domain containing protein</fullName>
    </submittedName>
</protein>
<dbReference type="RefSeq" id="XP_004341471.1">
    <property type="nucleotide sequence ID" value="XM_004341423.1"/>
</dbReference>
<evidence type="ECO:0000313" key="4">
    <source>
        <dbReference type="Proteomes" id="UP000011083"/>
    </source>
</evidence>
<keyword evidence="1" id="KW-0067">ATP-binding</keyword>
<dbReference type="InterPro" id="IPR013761">
    <property type="entry name" value="SAM/pointed_sf"/>
</dbReference>
<keyword evidence="1" id="KW-0547">Nucleotide-binding</keyword>
<evidence type="ECO:0000256" key="1">
    <source>
        <dbReference type="PROSITE-ProRule" id="PRU10141"/>
    </source>
</evidence>
<dbReference type="OrthoDB" id="5979581at2759"/>
<dbReference type="GO" id="GO:0005524">
    <property type="term" value="F:ATP binding"/>
    <property type="evidence" value="ECO:0007669"/>
    <property type="project" value="UniProtKB-UniRule"/>
</dbReference>
<evidence type="ECO:0000313" key="3">
    <source>
        <dbReference type="EMBL" id="ELR19386.1"/>
    </source>
</evidence>
<reference evidence="3 4" key="1">
    <citation type="journal article" date="2013" name="Genome Biol.">
        <title>Genome of Acanthamoeba castellanii highlights extensive lateral gene transfer and early evolution of tyrosine kinase signaling.</title>
        <authorList>
            <person name="Clarke M."/>
            <person name="Lohan A.J."/>
            <person name="Liu B."/>
            <person name="Lagkouvardos I."/>
            <person name="Roy S."/>
            <person name="Zafar N."/>
            <person name="Bertelli C."/>
            <person name="Schilde C."/>
            <person name="Kianianmomeni A."/>
            <person name="Burglin T.R."/>
            <person name="Frech C."/>
            <person name="Turcotte B."/>
            <person name="Kopec K.O."/>
            <person name="Synnott J.M."/>
            <person name="Choo C."/>
            <person name="Paponov I."/>
            <person name="Finkler A."/>
            <person name="Soon Heng Tan C."/>
            <person name="Hutchins A.P."/>
            <person name="Weinmeier T."/>
            <person name="Rattei T."/>
            <person name="Chu J.S."/>
            <person name="Gimenez G."/>
            <person name="Irimia M."/>
            <person name="Rigden D.J."/>
            <person name="Fitzpatrick D.A."/>
            <person name="Lorenzo-Morales J."/>
            <person name="Bateman A."/>
            <person name="Chiu C.H."/>
            <person name="Tang P."/>
            <person name="Hegemann P."/>
            <person name="Fromm H."/>
            <person name="Raoult D."/>
            <person name="Greub G."/>
            <person name="Miranda-Saavedra D."/>
            <person name="Chen N."/>
            <person name="Nash P."/>
            <person name="Ginger M.L."/>
            <person name="Horn M."/>
            <person name="Schaap P."/>
            <person name="Caler L."/>
            <person name="Loftus B."/>
        </authorList>
    </citation>
    <scope>NUCLEOTIDE SEQUENCE [LARGE SCALE GENOMIC DNA]</scope>
    <source>
        <strain evidence="3 4">Neff</strain>
    </source>
</reference>
<sequence length="429" mass="48481">MEVEANEEVQQWAAAQEVSDLLPRLSEAGFITMVSVRLIDTNDFAPMGIAKPGDQKRLLSAVQQAIKEASGPDVRMVHEEVQELRSDFKKLAIKVAKDRSERSTPSTFSDHYDQLHKAQAPEAWFSVATQRPMVPARGRGGRAMKEYLFPESGHPAAGAHEIRVVQPYWSEKLKKLPRQGRPGCRSRGHPSVGVIRQPQACDITIDKEPVVMGPLLGVGGSSVVYSGMHQGAEVVVKRFNSTYKLYHLQQEAAILRKIESVVPRVPRLIARDDQGLVLLLQPVGVQFASRLSHFDPQKETRVVATADDFCQLVDILQTVHGQHNFVHRDRDSGALQHAPLRVLERRRQKSTYKPRFSDDLEMLVRSVFHSLSMTTFEEIRLVEDETQIIRFWERHLAPPIWSGMLAAAKRENYDDLKTRIRDILPGNDM</sequence>
<dbReference type="Pfam" id="PF00536">
    <property type="entry name" value="SAM_1"/>
    <property type="match status" value="1"/>
</dbReference>
<evidence type="ECO:0000259" key="2">
    <source>
        <dbReference type="PROSITE" id="PS50105"/>
    </source>
</evidence>
<gene>
    <name evidence="3" type="ORF">ACA1_266120</name>
</gene>
<dbReference type="InterPro" id="IPR011009">
    <property type="entry name" value="Kinase-like_dom_sf"/>
</dbReference>
<accession>L8H4I6</accession>
<dbReference type="SUPFAM" id="SSF56112">
    <property type="entry name" value="Protein kinase-like (PK-like)"/>
    <property type="match status" value="1"/>
</dbReference>
<dbReference type="PROSITE" id="PS50105">
    <property type="entry name" value="SAM_DOMAIN"/>
    <property type="match status" value="1"/>
</dbReference>
<dbReference type="AlphaFoldDB" id="L8H4I6"/>